<name>C6C414_MUSP7</name>
<dbReference type="RefSeq" id="WP_015855238.1">
    <property type="nucleotide sequence ID" value="NC_012880.1"/>
</dbReference>
<sequence length="289" mass="33437">MFKLFRRSKEKTLIDKCRLCGADSTLVYKINVLTQYNVNYFECTGCGSLQTEKPYWLDEAYSIPGVHIDVGQAARIIQTWIQLVFLLETIGFNKTMDCIDYGGSSGLLTRLMRDSGFEYFTFDRYDGAKYANYFKIDQLSDKHPALISAFEVFEHLVEPQQSLEEIFATNADLIVFSTQFYEQQGKDWDYLAPDCGQHIFFYTETALADFCRQRGYALKRTQVLSLLVRIDSPYAEVIDKSDFCIPDNFFGSLVRRVGWGTEKTVQDFTYAKDRFVRELQANSPNRARN</sequence>
<dbReference type="KEGG" id="dda:Dd703_3583"/>
<protein>
    <recommendedName>
        <fullName evidence="3">Methyltransferase domain-containing protein</fullName>
    </recommendedName>
</protein>
<dbReference type="Pfam" id="PF13489">
    <property type="entry name" value="Methyltransf_23"/>
    <property type="match status" value="1"/>
</dbReference>
<evidence type="ECO:0000313" key="1">
    <source>
        <dbReference type="EMBL" id="ACS87341.1"/>
    </source>
</evidence>
<dbReference type="eggNOG" id="COG0438">
    <property type="taxonomic scope" value="Bacteria"/>
</dbReference>
<proteinExistence type="predicted"/>
<gene>
    <name evidence="1" type="ordered locus">Dd703_3583</name>
</gene>
<keyword evidence="2" id="KW-1185">Reference proteome</keyword>
<dbReference type="SUPFAM" id="SSF53335">
    <property type="entry name" value="S-adenosyl-L-methionine-dependent methyltransferases"/>
    <property type="match status" value="1"/>
</dbReference>
<dbReference type="AlphaFoldDB" id="C6C414"/>
<dbReference type="EMBL" id="CP001654">
    <property type="protein sequence ID" value="ACS87341.1"/>
    <property type="molecule type" value="Genomic_DNA"/>
</dbReference>
<dbReference type="Proteomes" id="UP000002734">
    <property type="component" value="Chromosome"/>
</dbReference>
<dbReference type="HOGENOM" id="CLU_962189_0_0_6"/>
<organism evidence="1 2">
    <name type="scientific">Musicola paradisiaca (strain Ech703)</name>
    <name type="common">Dickeya paradisiaca</name>
    <name type="synonym">Dickeya dadantii</name>
    <dbReference type="NCBI Taxonomy" id="579405"/>
    <lineage>
        <taxon>Bacteria</taxon>
        <taxon>Pseudomonadati</taxon>
        <taxon>Pseudomonadota</taxon>
        <taxon>Gammaproteobacteria</taxon>
        <taxon>Enterobacterales</taxon>
        <taxon>Pectobacteriaceae</taxon>
        <taxon>Musicola</taxon>
    </lineage>
</organism>
<dbReference type="STRING" id="579405.Dd703_3583"/>
<dbReference type="InterPro" id="IPR029063">
    <property type="entry name" value="SAM-dependent_MTases_sf"/>
</dbReference>
<evidence type="ECO:0008006" key="3">
    <source>
        <dbReference type="Google" id="ProtNLM"/>
    </source>
</evidence>
<reference evidence="1" key="1">
    <citation type="submission" date="2009-06" db="EMBL/GenBank/DDBJ databases">
        <title>Complete sequence of Dickeya dadantii Ech703.</title>
        <authorList>
            <consortium name="US DOE Joint Genome Institute"/>
            <person name="Lucas S."/>
            <person name="Copeland A."/>
            <person name="Lapidus A."/>
            <person name="Glavina del Rio T."/>
            <person name="Dalin E."/>
            <person name="Tice H."/>
            <person name="Bruce D."/>
            <person name="Goodwin L."/>
            <person name="Pitluck S."/>
            <person name="Chertkov O."/>
            <person name="Brettin T."/>
            <person name="Detter J.C."/>
            <person name="Han C."/>
            <person name="Larimer F."/>
            <person name="Land M."/>
            <person name="Hauser L."/>
            <person name="Kyrpides N."/>
            <person name="Mikhailova N."/>
            <person name="Balakrishnan V."/>
            <person name="Glasner J."/>
            <person name="Perna N.T."/>
        </authorList>
    </citation>
    <scope>NUCLEOTIDE SEQUENCE [LARGE SCALE GENOMIC DNA]</scope>
    <source>
        <strain evidence="1">Ech703</strain>
    </source>
</reference>
<accession>C6C414</accession>
<dbReference type="Gene3D" id="3.40.50.150">
    <property type="entry name" value="Vaccinia Virus protein VP39"/>
    <property type="match status" value="1"/>
</dbReference>
<evidence type="ECO:0000313" key="2">
    <source>
        <dbReference type="Proteomes" id="UP000002734"/>
    </source>
</evidence>